<feature type="region of interest" description="Disordered" evidence="6">
    <location>
        <begin position="1"/>
        <end position="60"/>
    </location>
</feature>
<evidence type="ECO:0000256" key="2">
    <source>
        <dbReference type="ARBA" id="ARBA00022448"/>
    </source>
</evidence>
<dbReference type="InParanoid" id="A0A090D3H7"/>
<evidence type="ECO:0000256" key="6">
    <source>
        <dbReference type="SAM" id="MobiDB-lite"/>
    </source>
</evidence>
<organism evidence="9 10">
    <name type="scientific">Podospora anserina (strain S / ATCC MYA-4624 / DSM 980 / FGSC 10383)</name>
    <name type="common">Pleurage anserina</name>
    <dbReference type="NCBI Taxonomy" id="515849"/>
    <lineage>
        <taxon>Eukaryota</taxon>
        <taxon>Fungi</taxon>
        <taxon>Dikarya</taxon>
        <taxon>Ascomycota</taxon>
        <taxon>Pezizomycotina</taxon>
        <taxon>Sordariomycetes</taxon>
        <taxon>Sordariomycetidae</taxon>
        <taxon>Sordariales</taxon>
        <taxon>Podosporaceae</taxon>
        <taxon>Podospora</taxon>
        <taxon>Podospora anserina</taxon>
    </lineage>
</organism>
<dbReference type="InterPro" id="IPR020846">
    <property type="entry name" value="MFS_dom"/>
</dbReference>
<dbReference type="PANTHER" id="PTHR23502:SF26">
    <property type="entry name" value="MAJOR FACILITATOR SUPERFAMILY (MFS) PROFILE DOMAIN-CONTAINING PROTEIN"/>
    <property type="match status" value="1"/>
</dbReference>
<dbReference type="Gene3D" id="1.20.1720.10">
    <property type="entry name" value="Multidrug resistance protein D"/>
    <property type="match status" value="1"/>
</dbReference>
<evidence type="ECO:0000259" key="8">
    <source>
        <dbReference type="PROSITE" id="PS50850"/>
    </source>
</evidence>
<evidence type="ECO:0000256" key="1">
    <source>
        <dbReference type="ARBA" id="ARBA00004141"/>
    </source>
</evidence>
<proteinExistence type="predicted"/>
<dbReference type="Gene3D" id="1.20.1250.20">
    <property type="entry name" value="MFS general substrate transporter like domains"/>
    <property type="match status" value="1"/>
</dbReference>
<accession>A0A090D3H7</accession>
<feature type="transmembrane region" description="Helical" evidence="7">
    <location>
        <begin position="563"/>
        <end position="582"/>
    </location>
</feature>
<dbReference type="FunFam" id="1.20.1720.10:FF:000009">
    <property type="entry name" value="MFS multidrug transporter"/>
    <property type="match status" value="1"/>
</dbReference>
<dbReference type="GO" id="GO:0005886">
    <property type="term" value="C:plasma membrane"/>
    <property type="evidence" value="ECO:0007669"/>
    <property type="project" value="TreeGrafter"/>
</dbReference>
<keyword evidence="3 7" id="KW-0812">Transmembrane</keyword>
<keyword evidence="4 7" id="KW-1133">Transmembrane helix</keyword>
<feature type="transmembrane region" description="Helical" evidence="7">
    <location>
        <begin position="470"/>
        <end position="492"/>
    </location>
</feature>
<feature type="transmembrane region" description="Helical" evidence="7">
    <location>
        <begin position="498"/>
        <end position="516"/>
    </location>
</feature>
<dbReference type="eggNOG" id="KOG0255">
    <property type="taxonomic scope" value="Eukaryota"/>
</dbReference>
<keyword evidence="2" id="KW-0813">Transport</keyword>
<dbReference type="Proteomes" id="UP000001197">
    <property type="component" value="Chromosome 1"/>
</dbReference>
<feature type="compositionally biased region" description="Pro residues" evidence="6">
    <location>
        <begin position="1"/>
        <end position="13"/>
    </location>
</feature>
<keyword evidence="10" id="KW-1185">Reference proteome</keyword>
<feature type="transmembrane region" description="Helical" evidence="7">
    <location>
        <begin position="193"/>
        <end position="212"/>
    </location>
</feature>
<feature type="transmembrane region" description="Helical" evidence="7">
    <location>
        <begin position="252"/>
        <end position="274"/>
    </location>
</feature>
<evidence type="ECO:0000256" key="7">
    <source>
        <dbReference type="SAM" id="Phobius"/>
    </source>
</evidence>
<dbReference type="GO" id="GO:0022857">
    <property type="term" value="F:transmembrane transporter activity"/>
    <property type="evidence" value="ECO:0007669"/>
    <property type="project" value="InterPro"/>
</dbReference>
<name>A0A090D3H7_PODAN</name>
<feature type="domain" description="Major facilitator superfamily (MFS) profile" evidence="8">
    <location>
        <begin position="128"/>
        <end position="588"/>
    </location>
</feature>
<reference evidence="10" key="2">
    <citation type="journal article" date="2014" name="Genetics">
        <title>Maintaining two mating types: Structure of the mating type locus and its role in heterokaryosis in Podospora anserina.</title>
        <authorList>
            <person name="Grognet P."/>
            <person name="Bidard F."/>
            <person name="Kuchly C."/>
            <person name="Tong L.C.H."/>
            <person name="Coppin E."/>
            <person name="Benkhali J.A."/>
            <person name="Couloux A."/>
            <person name="Wincker P."/>
            <person name="Debuchy R."/>
            <person name="Silar P."/>
        </authorList>
    </citation>
    <scope>GENOME REANNOTATION</scope>
    <source>
        <strain evidence="10">S / ATCC MYA-4624 / DSM 980 / FGSC 10383</strain>
    </source>
</reference>
<keyword evidence="5 7" id="KW-0472">Membrane</keyword>
<dbReference type="Pfam" id="PF07690">
    <property type="entry name" value="MFS_1"/>
    <property type="match status" value="1"/>
</dbReference>
<feature type="transmembrane region" description="Helical" evidence="7">
    <location>
        <begin position="537"/>
        <end position="557"/>
    </location>
</feature>
<dbReference type="EMBL" id="FO904936">
    <property type="protein sequence ID" value="CDP22328.1"/>
    <property type="molecule type" value="Genomic_DNA"/>
</dbReference>
<evidence type="ECO:0000256" key="5">
    <source>
        <dbReference type="ARBA" id="ARBA00023136"/>
    </source>
</evidence>
<dbReference type="InterPro" id="IPR011701">
    <property type="entry name" value="MFS"/>
</dbReference>
<evidence type="ECO:0000256" key="4">
    <source>
        <dbReference type="ARBA" id="ARBA00022989"/>
    </source>
</evidence>
<evidence type="ECO:0000313" key="9">
    <source>
        <dbReference type="EMBL" id="CDP22328.1"/>
    </source>
</evidence>
<feature type="transmembrane region" description="Helical" evidence="7">
    <location>
        <begin position="161"/>
        <end position="181"/>
    </location>
</feature>
<feature type="transmembrane region" description="Helical" evidence="7">
    <location>
        <begin position="407"/>
        <end position="425"/>
    </location>
</feature>
<comment type="subcellular location">
    <subcellularLocation>
        <location evidence="1">Membrane</location>
        <topology evidence="1">Multi-pass membrane protein</topology>
    </subcellularLocation>
</comment>
<reference evidence="9 10" key="1">
    <citation type="journal article" date="2008" name="Genome Biol.">
        <title>The genome sequence of the model ascomycete fungus Podospora anserina.</title>
        <authorList>
            <person name="Espagne E."/>
            <person name="Lespinet O."/>
            <person name="Malagnac F."/>
            <person name="Da Silva C."/>
            <person name="Jaillon O."/>
            <person name="Porcel B.M."/>
            <person name="Couloux A."/>
            <person name="Aury J.-M."/>
            <person name="Segurens B."/>
            <person name="Poulain J."/>
            <person name="Anthouard V."/>
            <person name="Grossetete S."/>
            <person name="Khalili H."/>
            <person name="Coppin E."/>
            <person name="Dequard-Chablat M."/>
            <person name="Picard M."/>
            <person name="Contamine V."/>
            <person name="Arnaise S."/>
            <person name="Bourdais A."/>
            <person name="Berteaux-Lecellier V."/>
            <person name="Gautheret D."/>
            <person name="de Vries R.P."/>
            <person name="Battaglia E."/>
            <person name="Coutinho P.M."/>
            <person name="Danchin E.G.J."/>
            <person name="Henrissat B."/>
            <person name="El Khoury R."/>
            <person name="Sainsard-Chanet A."/>
            <person name="Boivin A."/>
            <person name="Pinan-Lucarre B."/>
            <person name="Sellem C.H."/>
            <person name="Debuchy R."/>
            <person name="Wincker P."/>
            <person name="Weissenbach J."/>
            <person name="Silar P."/>
        </authorList>
    </citation>
    <scope>NUCLEOTIDE SEQUENCE [LARGE SCALE GENOMIC DNA]</scope>
    <source>
        <strain evidence="10">S / ATCC MYA-4624 / DSM 980 / FGSC 10383</strain>
    </source>
</reference>
<protein>
    <recommendedName>
        <fullName evidence="8">Major facilitator superfamily (MFS) profile domain-containing protein</fullName>
    </recommendedName>
</protein>
<evidence type="ECO:0000313" key="10">
    <source>
        <dbReference type="Proteomes" id="UP000001197"/>
    </source>
</evidence>
<feature type="compositionally biased region" description="Polar residues" evidence="6">
    <location>
        <begin position="30"/>
        <end position="51"/>
    </location>
</feature>
<dbReference type="SUPFAM" id="SSF103473">
    <property type="entry name" value="MFS general substrate transporter"/>
    <property type="match status" value="1"/>
</dbReference>
<dbReference type="PROSITE" id="PS50850">
    <property type="entry name" value="MFS"/>
    <property type="match status" value="1"/>
</dbReference>
<evidence type="ECO:0000256" key="3">
    <source>
        <dbReference type="ARBA" id="ARBA00022692"/>
    </source>
</evidence>
<feature type="transmembrane region" description="Helical" evidence="7">
    <location>
        <begin position="218"/>
        <end position="240"/>
    </location>
</feature>
<dbReference type="InterPro" id="IPR036259">
    <property type="entry name" value="MFS_trans_sf"/>
</dbReference>
<feature type="transmembrane region" description="Helical" evidence="7">
    <location>
        <begin position="280"/>
        <end position="302"/>
    </location>
</feature>
<dbReference type="PANTHER" id="PTHR23502">
    <property type="entry name" value="MAJOR FACILITATOR SUPERFAMILY"/>
    <property type="match status" value="1"/>
</dbReference>
<dbReference type="PRINTS" id="PR01036">
    <property type="entry name" value="TCRTETB"/>
</dbReference>
<feature type="transmembrane region" description="Helical" evidence="7">
    <location>
        <begin position="127"/>
        <end position="149"/>
    </location>
</feature>
<feature type="transmembrane region" description="Helical" evidence="7">
    <location>
        <begin position="370"/>
        <end position="387"/>
    </location>
</feature>
<sequence length="611" mass="66278">MEAPPSPKRPPSAIPSDSDSRKELGRAVTADTSKATRLQTEQVPTLRASNESTRKIKKNTRVTIPPAYGASHNSPIGNTQEKKSVDYSAGQAVEIALSEAGCDEPVSEKTDSQQELYHAFTRREKRLMVWIVSFAGLFSPLSSNIYFPALGAISSHVQTEIAMISLTVTVYMAVQGVAPSFWGPLSDTRGRRVTFICTFGVYLIANLGLAFSDDFASLMAFRAIQAAGSAATISVGAGVIGDITTAKERGGYMGSFGGIRMLGQSIGPVIGGIITEFFGFHAIFWFLVVLGFISLVVIVLFLPETLRHIAGNGTIPLRGIHRPVVTRHISKHWKRPDAVSSEEGNITTLTPKFTLGSILSPLRFLFEKDVFVTLLFGAFVYTIWSVVTSSTTALFQPRYRLSNLKVGLIFLPNGAACVSGSYFAGKILDRDYRHVESAYRVSNGIPLETPLNRKHLSDLPLSRARLRSSWYLIVLFVFAVAGYGFSLSSPLLASRPGIALPLVLQFVIAITATAIFTQNSALMVDLYPGASATATAVNNLVRCSLGAVGVAGVQFIIDKIGVEAAFLIFAVVTIALTPLMCLQWKYGEVWRAERIARLARREQRQVTGAQV</sequence>
<dbReference type="AlphaFoldDB" id="A0A090D3H7"/>